<gene>
    <name evidence="11" type="ORF">ETSY1_18685</name>
</gene>
<evidence type="ECO:0000256" key="6">
    <source>
        <dbReference type="ARBA" id="ARBA00023145"/>
    </source>
</evidence>
<keyword evidence="4" id="KW-0808">Transferase</keyword>
<dbReference type="Proteomes" id="UP000019141">
    <property type="component" value="Unassembled WGS sequence"/>
</dbReference>
<keyword evidence="5" id="KW-0378">Hydrolase</keyword>
<dbReference type="InterPro" id="IPR000101">
    <property type="entry name" value="GGT_peptidase"/>
</dbReference>
<evidence type="ECO:0000313" key="12">
    <source>
        <dbReference type="Proteomes" id="UP000019141"/>
    </source>
</evidence>
<dbReference type="Gene3D" id="2.130.10.10">
    <property type="entry name" value="YVTN repeat-like/Quinoprotein amine dehydrogenase"/>
    <property type="match status" value="1"/>
</dbReference>
<dbReference type="InterPro" id="IPR011048">
    <property type="entry name" value="Haem_d1_sf"/>
</dbReference>
<dbReference type="InterPro" id="IPR019405">
    <property type="entry name" value="Lactonase_7-beta_prop"/>
</dbReference>
<keyword evidence="6" id="KW-0865">Zymogen</keyword>
<dbReference type="InterPro" id="IPR015943">
    <property type="entry name" value="WD40/YVTN_repeat-like_dom_sf"/>
</dbReference>
<evidence type="ECO:0000256" key="1">
    <source>
        <dbReference type="ARBA" id="ARBA00001049"/>
    </source>
</evidence>
<dbReference type="InterPro" id="IPR029055">
    <property type="entry name" value="Ntn_hydrolases_N"/>
</dbReference>
<name>W4LL61_ENTF1</name>
<dbReference type="PANTHER" id="PTHR43199:SF1">
    <property type="entry name" value="GLUTATHIONE HYDROLASE PROENZYME"/>
    <property type="match status" value="1"/>
</dbReference>
<comment type="similarity">
    <text evidence="3">Belongs to the gamma-glutamyltransferase family.</text>
</comment>
<accession>W4LL61</accession>
<sequence>MAVITRTQGATGAAGMVSSAHQLATLAGVEVLEKGGNAFDAAIAVAAVLTVVEPTSSNLFGGYGSLLIYDAKIGKTRYLDSNGFFPRNVNTDVFRPPANRRQMIRSAKAVSTPGTLNGFETLWRAYGTLAWPHLLERAIYYADRGFTVDDRLAEAIQRNWPHFSDYTKTIYAASGKPLKAGEQLVQHDLAASFRIAARDGAKSVHGGVLGRAIAEEMKRRDGFLSLEDLRANRAEWFEPIRIDYRGYEVVTAGPPSNSFAALLSLGIMSRFDVRALGHNTTAYLHRFAEATKHAFWARLRYAGGPEANAPPLDRLLSEAYWHEQAAQIDLEQASTFTPPTFEPTEGSNTTHFVVADQWGNIVSATLTLGRNFGSTVMATGTGIWLNNSLAYAVFEPKGNPMDALPGRRKHSSKTPTLIFKQGRPWVAIGTPGGHTIPQSVAQMVINLVDFEMDLQAALDAPRIAFVTPHWLLAEADIPEAVRGELVSMGHQIPKWRGGLGRANALSVLYTADGTLAQFTGASDRRADGYALGVTKAQGINPPKTPSLLMVVHKGSDRLEFIDPATQQILGHAKTGFAPHEVAVVPAKQLAYVTDYGTGNQPGHTLSVIDVSRRQTINTIDLMPYTRPHGIVASSDGARLYVTCEGQQALVVVDTQLQRVSHAIRTEQPGSHMVAISPDERQAYVTNFRTDTLTVIDLTERQVQQHIVVGEGAEGFAISPDGSAVFVASREINRLTRINTSTGAVEQQVQTDRFPIRAQVTPDGRYILVSALFQGSVQVFTTQDLKLVKRIEIGGAPLGILMTPDGRTAYVAQPPNNRVTEVDLNTWEVRSHFQSQHRPDGMAYLSPSPS</sequence>
<dbReference type="HOGENOM" id="CLU_335785_0_0_7"/>
<feature type="binding site" evidence="10">
    <location>
        <begin position="411"/>
        <end position="412"/>
    </location>
    <ligand>
        <name>L-glutamate</name>
        <dbReference type="ChEBI" id="CHEBI:29985"/>
    </ligand>
</feature>
<reference evidence="11 12" key="1">
    <citation type="journal article" date="2014" name="Nature">
        <title>An environmental bacterial taxon with a large and distinct metabolic repertoire.</title>
        <authorList>
            <person name="Wilson M.C."/>
            <person name="Mori T."/>
            <person name="Ruckert C."/>
            <person name="Uria A.R."/>
            <person name="Helf M.J."/>
            <person name="Takada K."/>
            <person name="Gernert C."/>
            <person name="Steffens U.A."/>
            <person name="Heycke N."/>
            <person name="Schmitt S."/>
            <person name="Rinke C."/>
            <person name="Helfrich E.J."/>
            <person name="Brachmann A.O."/>
            <person name="Gurgui C."/>
            <person name="Wakimoto T."/>
            <person name="Kracht M."/>
            <person name="Crusemann M."/>
            <person name="Hentschel U."/>
            <person name="Abe I."/>
            <person name="Matsunaga S."/>
            <person name="Kalinowski J."/>
            <person name="Takeyama H."/>
            <person name="Piel J."/>
        </authorList>
    </citation>
    <scope>NUCLEOTIDE SEQUENCE [LARGE SCALE GENOMIC DNA]</scope>
    <source>
        <strain evidence="12">TSY1</strain>
    </source>
</reference>
<dbReference type="Gene3D" id="3.60.20.40">
    <property type="match status" value="1"/>
</dbReference>
<dbReference type="SUPFAM" id="SSF56235">
    <property type="entry name" value="N-terminal nucleophile aminohydrolases (Ntn hydrolases)"/>
    <property type="match status" value="1"/>
</dbReference>
<evidence type="ECO:0000256" key="3">
    <source>
        <dbReference type="ARBA" id="ARBA00009381"/>
    </source>
</evidence>
<feature type="binding site" evidence="10">
    <location>
        <position position="433"/>
    </location>
    <ligand>
        <name>L-glutamate</name>
        <dbReference type="ChEBI" id="CHEBI:29985"/>
    </ligand>
</feature>
<evidence type="ECO:0000256" key="2">
    <source>
        <dbReference type="ARBA" id="ARBA00001089"/>
    </source>
</evidence>
<dbReference type="PANTHER" id="PTHR43199">
    <property type="entry name" value="GLUTATHIONE HYDROLASE"/>
    <property type="match status" value="1"/>
</dbReference>
<evidence type="ECO:0008006" key="13">
    <source>
        <dbReference type="Google" id="ProtNLM"/>
    </source>
</evidence>
<organism evidence="11 12">
    <name type="scientific">Entotheonella factor</name>
    <dbReference type="NCBI Taxonomy" id="1429438"/>
    <lineage>
        <taxon>Bacteria</taxon>
        <taxon>Pseudomonadati</taxon>
        <taxon>Nitrospinota/Tectimicrobiota group</taxon>
        <taxon>Candidatus Tectimicrobiota</taxon>
        <taxon>Candidatus Entotheonellia</taxon>
        <taxon>Candidatus Entotheonellales</taxon>
        <taxon>Candidatus Entotheonellaceae</taxon>
        <taxon>Candidatus Entotheonella</taxon>
    </lineage>
</organism>
<evidence type="ECO:0000256" key="5">
    <source>
        <dbReference type="ARBA" id="ARBA00022801"/>
    </source>
</evidence>
<evidence type="ECO:0000256" key="4">
    <source>
        <dbReference type="ARBA" id="ARBA00022679"/>
    </source>
</evidence>
<feature type="active site" description="Nucleophile" evidence="9">
    <location>
        <position position="349"/>
    </location>
</feature>
<evidence type="ECO:0000256" key="10">
    <source>
        <dbReference type="PIRSR" id="PIRSR600101-2"/>
    </source>
</evidence>
<keyword evidence="7" id="KW-0012">Acyltransferase</keyword>
<dbReference type="EMBL" id="AZHW01000554">
    <property type="protein sequence ID" value="ETW98450.1"/>
    <property type="molecule type" value="Genomic_DNA"/>
</dbReference>
<evidence type="ECO:0000256" key="8">
    <source>
        <dbReference type="ARBA" id="ARBA00047417"/>
    </source>
</evidence>
<dbReference type="GO" id="GO:0103068">
    <property type="term" value="F:leukotriene C4 gamma-glutamyl transferase activity"/>
    <property type="evidence" value="ECO:0007669"/>
    <property type="project" value="UniProtKB-EC"/>
</dbReference>
<dbReference type="PRINTS" id="PR01210">
    <property type="entry name" value="GGTRANSPTASE"/>
</dbReference>
<dbReference type="Pfam" id="PF10282">
    <property type="entry name" value="Lactonase"/>
    <property type="match status" value="1"/>
</dbReference>
<evidence type="ECO:0000256" key="7">
    <source>
        <dbReference type="ARBA" id="ARBA00023315"/>
    </source>
</evidence>
<dbReference type="InterPro" id="IPR043137">
    <property type="entry name" value="GGT_ssub_C"/>
</dbReference>
<dbReference type="AlphaFoldDB" id="W4LL61"/>
<protein>
    <recommendedName>
        <fullName evidence="13">Gamma-glutamyltransferase</fullName>
    </recommendedName>
</protein>
<dbReference type="GO" id="GO:0006751">
    <property type="term" value="P:glutathione catabolic process"/>
    <property type="evidence" value="ECO:0007669"/>
    <property type="project" value="InterPro"/>
</dbReference>
<dbReference type="NCBIfam" id="TIGR00066">
    <property type="entry name" value="g_glut_trans"/>
    <property type="match status" value="1"/>
</dbReference>
<evidence type="ECO:0000256" key="9">
    <source>
        <dbReference type="PIRSR" id="PIRSR600101-1"/>
    </source>
</evidence>
<comment type="caution">
    <text evidence="11">The sequence shown here is derived from an EMBL/GenBank/DDBJ whole genome shotgun (WGS) entry which is preliminary data.</text>
</comment>
<comment type="catalytic activity">
    <reaction evidence="8">
        <text>an N-terminal (5-L-glutamyl)-[peptide] + an alpha-amino acid = 5-L-glutamyl amino acid + an N-terminal L-alpha-aminoacyl-[peptide]</text>
        <dbReference type="Rhea" id="RHEA:23904"/>
        <dbReference type="Rhea" id="RHEA-COMP:9780"/>
        <dbReference type="Rhea" id="RHEA-COMP:9795"/>
        <dbReference type="ChEBI" id="CHEBI:77644"/>
        <dbReference type="ChEBI" id="CHEBI:78597"/>
        <dbReference type="ChEBI" id="CHEBI:78599"/>
        <dbReference type="ChEBI" id="CHEBI:78608"/>
        <dbReference type="EC" id="2.3.2.2"/>
    </reaction>
</comment>
<comment type="catalytic activity">
    <reaction evidence="2">
        <text>glutathione + H2O = L-cysteinylglycine + L-glutamate</text>
        <dbReference type="Rhea" id="RHEA:28807"/>
        <dbReference type="ChEBI" id="CHEBI:15377"/>
        <dbReference type="ChEBI" id="CHEBI:29985"/>
        <dbReference type="ChEBI" id="CHEBI:57925"/>
        <dbReference type="ChEBI" id="CHEBI:61694"/>
        <dbReference type="EC" id="3.4.19.13"/>
    </reaction>
</comment>
<dbReference type="Pfam" id="PF01019">
    <property type="entry name" value="G_glu_transpept"/>
    <property type="match status" value="1"/>
</dbReference>
<dbReference type="Gene3D" id="1.10.246.130">
    <property type="match status" value="1"/>
</dbReference>
<comment type="catalytic activity">
    <reaction evidence="1">
        <text>an S-substituted glutathione + H2O = an S-substituted L-cysteinylglycine + L-glutamate</text>
        <dbReference type="Rhea" id="RHEA:59468"/>
        <dbReference type="ChEBI" id="CHEBI:15377"/>
        <dbReference type="ChEBI" id="CHEBI:29985"/>
        <dbReference type="ChEBI" id="CHEBI:90779"/>
        <dbReference type="ChEBI" id="CHEBI:143103"/>
        <dbReference type="EC" id="3.4.19.13"/>
    </reaction>
</comment>
<dbReference type="GO" id="GO:0036374">
    <property type="term" value="F:glutathione hydrolase activity"/>
    <property type="evidence" value="ECO:0007669"/>
    <property type="project" value="UniProtKB-EC"/>
</dbReference>
<dbReference type="InterPro" id="IPR043138">
    <property type="entry name" value="GGT_lsub"/>
</dbReference>
<dbReference type="PATRIC" id="fig|1429438.4.peg.3647"/>
<evidence type="ECO:0000313" key="11">
    <source>
        <dbReference type="EMBL" id="ETW98450.1"/>
    </source>
</evidence>
<keyword evidence="12" id="KW-1185">Reference proteome</keyword>
<dbReference type="SUPFAM" id="SSF51004">
    <property type="entry name" value="C-terminal (heme d1) domain of cytochrome cd1-nitrite reductase"/>
    <property type="match status" value="1"/>
</dbReference>
<proteinExistence type="inferred from homology"/>
<dbReference type="InterPro" id="IPR051792">
    <property type="entry name" value="GGT_bact"/>
</dbReference>